<accession>A0A6G4WR29</accession>
<dbReference type="InterPro" id="IPR032710">
    <property type="entry name" value="NTF2-like_dom_sf"/>
</dbReference>
<dbReference type="AlphaFoldDB" id="A0A6G4WR29"/>
<evidence type="ECO:0000259" key="1">
    <source>
        <dbReference type="Pfam" id="PF12680"/>
    </source>
</evidence>
<gene>
    <name evidence="2" type="ORF">G5C65_00945</name>
</gene>
<protein>
    <submittedName>
        <fullName evidence="2">SnoaL-like domain-containing protein</fullName>
    </submittedName>
</protein>
<dbReference type="SUPFAM" id="SSF54427">
    <property type="entry name" value="NTF2-like"/>
    <property type="match status" value="1"/>
</dbReference>
<dbReference type="Gene3D" id="3.10.450.50">
    <property type="match status" value="1"/>
</dbReference>
<keyword evidence="3" id="KW-1185">Reference proteome</keyword>
<dbReference type="InterPro" id="IPR037401">
    <property type="entry name" value="SnoaL-like"/>
</dbReference>
<proteinExistence type="predicted"/>
<feature type="domain" description="SnoaL-like" evidence="1">
    <location>
        <begin position="3"/>
        <end position="101"/>
    </location>
</feature>
<sequence>MPVRAFREAVELRDMTAVEKTLAADVTFFSPVMVRPYRGRTKVAAFLRVLSEVLQEFRYTQELWNDSRDEGGRTHVLLFDARVEHKPLQGVDVLEYDAAGLVTSLVVMVRPLPAAMTLARTVGARMEQDTPAAGGPAGAARPR</sequence>
<reference evidence="2 3" key="1">
    <citation type="submission" date="2020-02" db="EMBL/GenBank/DDBJ databases">
        <title>Whole-genome analyses of novel actinobacteria.</title>
        <authorList>
            <person name="Sahin N."/>
            <person name="Tatar D."/>
        </authorList>
    </citation>
    <scope>NUCLEOTIDE SEQUENCE [LARGE SCALE GENOMIC DNA]</scope>
    <source>
        <strain evidence="2 3">SB3404</strain>
    </source>
</reference>
<evidence type="ECO:0000313" key="2">
    <source>
        <dbReference type="EMBL" id="NGO66951.1"/>
    </source>
</evidence>
<dbReference type="EMBL" id="JAAKZZ010000004">
    <property type="protein sequence ID" value="NGO66951.1"/>
    <property type="molecule type" value="Genomic_DNA"/>
</dbReference>
<organism evidence="2 3">
    <name type="scientific">Streptomyces boncukensis</name>
    <dbReference type="NCBI Taxonomy" id="2711219"/>
    <lineage>
        <taxon>Bacteria</taxon>
        <taxon>Bacillati</taxon>
        <taxon>Actinomycetota</taxon>
        <taxon>Actinomycetes</taxon>
        <taxon>Kitasatosporales</taxon>
        <taxon>Streptomycetaceae</taxon>
        <taxon>Streptomyces</taxon>
    </lineage>
</organism>
<dbReference type="Pfam" id="PF12680">
    <property type="entry name" value="SnoaL_2"/>
    <property type="match status" value="1"/>
</dbReference>
<name>A0A6G4WR29_9ACTN</name>
<comment type="caution">
    <text evidence="2">The sequence shown here is derived from an EMBL/GenBank/DDBJ whole genome shotgun (WGS) entry which is preliminary data.</text>
</comment>
<dbReference type="Proteomes" id="UP000477722">
    <property type="component" value="Unassembled WGS sequence"/>
</dbReference>
<evidence type="ECO:0000313" key="3">
    <source>
        <dbReference type="Proteomes" id="UP000477722"/>
    </source>
</evidence>